<dbReference type="Gene3D" id="2.30.42.10">
    <property type="match status" value="1"/>
</dbReference>
<protein>
    <recommendedName>
        <fullName evidence="9">26S proteasome non-ATPase regulatory subunit 9</fullName>
    </recommendedName>
</protein>
<sequence length="191" mass="21600">MDSPLVDKEGFPFSHIDVYSVRQARHNIICLRNDRKNLTEQIEKAIQDSHAEMRAEESGSKEAEKSDEQPNSNSRECGGETRVPEKVRLLYWLLTIFMRTFSVTTVIPNSPAAEGGLRADDLIIQYGNLHADNFKEMKEVSKTTAEHEGRKLRVTVLRNHRAARLEIFPKRWAGNGILGCGIVPISTNDII</sequence>
<evidence type="ECO:0000256" key="3">
    <source>
        <dbReference type="SAM" id="Coils"/>
    </source>
</evidence>
<feature type="domain" description="PDZ" evidence="5">
    <location>
        <begin position="103"/>
        <end position="158"/>
    </location>
</feature>
<feature type="coiled-coil region" evidence="3">
    <location>
        <begin position="21"/>
        <end position="48"/>
    </location>
</feature>
<feature type="compositionally biased region" description="Basic and acidic residues" evidence="4">
    <location>
        <begin position="49"/>
        <end position="68"/>
    </location>
</feature>
<keyword evidence="8" id="KW-1185">Reference proteome</keyword>
<comment type="similarity">
    <text evidence="1">Belongs to the proteasome subunit p27 family.</text>
</comment>
<dbReference type="SUPFAM" id="SSF50156">
    <property type="entry name" value="PDZ domain-like"/>
    <property type="match status" value="1"/>
</dbReference>
<evidence type="ECO:0000256" key="4">
    <source>
        <dbReference type="SAM" id="MobiDB-lite"/>
    </source>
</evidence>
<dbReference type="InterPro" id="IPR040815">
    <property type="entry name" value="Nas2_N"/>
</dbReference>
<gene>
    <name evidence="7" type="ORF">CGOC_LOCUS2702</name>
</gene>
<dbReference type="InterPro" id="IPR041489">
    <property type="entry name" value="PDZ_6"/>
</dbReference>
<evidence type="ECO:0000259" key="6">
    <source>
        <dbReference type="Pfam" id="PF18265"/>
    </source>
</evidence>
<dbReference type="AlphaFoldDB" id="A0A3P6SHY0"/>
<dbReference type="GO" id="GO:0005634">
    <property type="term" value="C:nucleus"/>
    <property type="evidence" value="ECO:0007669"/>
    <property type="project" value="TreeGrafter"/>
</dbReference>
<dbReference type="EMBL" id="UYRV01006250">
    <property type="protein sequence ID" value="VDK53498.1"/>
    <property type="molecule type" value="Genomic_DNA"/>
</dbReference>
<evidence type="ECO:0000313" key="8">
    <source>
        <dbReference type="Proteomes" id="UP000271889"/>
    </source>
</evidence>
<dbReference type="InterPro" id="IPR036034">
    <property type="entry name" value="PDZ_sf"/>
</dbReference>
<feature type="region of interest" description="Disordered" evidence="4">
    <location>
        <begin position="49"/>
        <end position="80"/>
    </location>
</feature>
<feature type="domain" description="Nas2 N-terminal" evidence="6">
    <location>
        <begin position="1"/>
        <end position="51"/>
    </location>
</feature>
<dbReference type="FunFam" id="2.30.42.10:FF:000107">
    <property type="entry name" value="26S proteasome non-ATPase regulatory subunit 9"/>
    <property type="match status" value="1"/>
</dbReference>
<dbReference type="PANTHER" id="PTHR12651:SF1">
    <property type="entry name" value="26S PROTEASOME NON-ATPASE REGULATORY SUBUNIT 9"/>
    <property type="match status" value="1"/>
</dbReference>
<dbReference type="Pfam" id="PF17820">
    <property type="entry name" value="PDZ_6"/>
    <property type="match status" value="1"/>
</dbReference>
<evidence type="ECO:0000313" key="7">
    <source>
        <dbReference type="EMBL" id="VDK53498.1"/>
    </source>
</evidence>
<evidence type="ECO:0000256" key="2">
    <source>
        <dbReference type="ARBA" id="ARBA00023186"/>
    </source>
</evidence>
<evidence type="ECO:0008006" key="9">
    <source>
        <dbReference type="Google" id="ProtNLM"/>
    </source>
</evidence>
<evidence type="ECO:0000259" key="5">
    <source>
        <dbReference type="Pfam" id="PF17820"/>
    </source>
</evidence>
<dbReference type="OrthoDB" id="72325at2759"/>
<keyword evidence="3" id="KW-0175">Coiled coil</keyword>
<dbReference type="Proteomes" id="UP000271889">
    <property type="component" value="Unassembled WGS sequence"/>
</dbReference>
<dbReference type="InterPro" id="IPR035269">
    <property type="entry name" value="PSMD9"/>
</dbReference>
<proteinExistence type="inferred from homology"/>
<dbReference type="Gene3D" id="6.10.140.1710">
    <property type="match status" value="1"/>
</dbReference>
<dbReference type="GO" id="GO:0005737">
    <property type="term" value="C:cytoplasm"/>
    <property type="evidence" value="ECO:0007669"/>
    <property type="project" value="TreeGrafter"/>
</dbReference>
<name>A0A3P6SHY0_CYLGO</name>
<organism evidence="7 8">
    <name type="scientific">Cylicostephanus goldi</name>
    <name type="common">Nematode worm</name>
    <dbReference type="NCBI Taxonomy" id="71465"/>
    <lineage>
        <taxon>Eukaryota</taxon>
        <taxon>Metazoa</taxon>
        <taxon>Ecdysozoa</taxon>
        <taxon>Nematoda</taxon>
        <taxon>Chromadorea</taxon>
        <taxon>Rhabditida</taxon>
        <taxon>Rhabditina</taxon>
        <taxon>Rhabditomorpha</taxon>
        <taxon>Strongyloidea</taxon>
        <taxon>Strongylidae</taxon>
        <taxon>Cylicostephanus</taxon>
    </lineage>
</organism>
<dbReference type="Pfam" id="PF18265">
    <property type="entry name" value="Nas2_N"/>
    <property type="match status" value="1"/>
</dbReference>
<dbReference type="GO" id="GO:0070682">
    <property type="term" value="P:proteasome regulatory particle assembly"/>
    <property type="evidence" value="ECO:0007669"/>
    <property type="project" value="InterPro"/>
</dbReference>
<evidence type="ECO:0000256" key="1">
    <source>
        <dbReference type="ARBA" id="ARBA00005256"/>
    </source>
</evidence>
<keyword evidence="2" id="KW-0143">Chaperone</keyword>
<accession>A0A3P6SHY0</accession>
<dbReference type="PANTHER" id="PTHR12651">
    <property type="entry name" value="26S PROTEASOME NON-ATPASE REGULATORY SUBUNIT 9"/>
    <property type="match status" value="1"/>
</dbReference>
<reference evidence="7 8" key="1">
    <citation type="submission" date="2018-11" db="EMBL/GenBank/DDBJ databases">
        <authorList>
            <consortium name="Pathogen Informatics"/>
        </authorList>
    </citation>
    <scope>NUCLEOTIDE SEQUENCE [LARGE SCALE GENOMIC DNA]</scope>
</reference>